<dbReference type="AlphaFoldDB" id="A0A813G2R7"/>
<evidence type="ECO:0000313" key="2">
    <source>
        <dbReference type="Proteomes" id="UP000654075"/>
    </source>
</evidence>
<accession>A0A813G2R7</accession>
<reference evidence="1" key="1">
    <citation type="submission" date="2021-02" db="EMBL/GenBank/DDBJ databases">
        <authorList>
            <person name="Dougan E. K."/>
            <person name="Rhodes N."/>
            <person name="Thang M."/>
            <person name="Chan C."/>
        </authorList>
    </citation>
    <scope>NUCLEOTIDE SEQUENCE</scope>
</reference>
<proteinExistence type="predicted"/>
<evidence type="ECO:0000313" key="1">
    <source>
        <dbReference type="EMBL" id="CAE8617153.1"/>
    </source>
</evidence>
<name>A0A813G2R7_POLGL</name>
<organism evidence="1 2">
    <name type="scientific">Polarella glacialis</name>
    <name type="common">Dinoflagellate</name>
    <dbReference type="NCBI Taxonomy" id="89957"/>
    <lineage>
        <taxon>Eukaryota</taxon>
        <taxon>Sar</taxon>
        <taxon>Alveolata</taxon>
        <taxon>Dinophyceae</taxon>
        <taxon>Suessiales</taxon>
        <taxon>Suessiaceae</taxon>
        <taxon>Polarella</taxon>
    </lineage>
</organism>
<sequence>MLLRPQGALTALSIHERASGGIRKKLVNGSALQLVNGRFPGVAPPGSPGCHCLEFDSWWNEGRTRRFVYIRYNIAEGAFQMAIDEDSNLYHVPVAYGSRTGEAVTVWDLHVGAELDILGRMTTLQRCSQTTAQWNKYWAGQDMFQSHQPLLFCFSWSMLW</sequence>
<keyword evidence="2" id="KW-1185">Reference proteome</keyword>
<dbReference type="Proteomes" id="UP000654075">
    <property type="component" value="Unassembled WGS sequence"/>
</dbReference>
<protein>
    <submittedName>
        <fullName evidence="1">Uncharacterized protein</fullName>
    </submittedName>
</protein>
<dbReference type="OrthoDB" id="551993at2759"/>
<gene>
    <name evidence="1" type="ORF">PGLA1383_LOCUS34818</name>
</gene>
<dbReference type="EMBL" id="CAJNNV010026076">
    <property type="protein sequence ID" value="CAE8617153.1"/>
    <property type="molecule type" value="Genomic_DNA"/>
</dbReference>
<comment type="caution">
    <text evidence="1">The sequence shown here is derived from an EMBL/GenBank/DDBJ whole genome shotgun (WGS) entry which is preliminary data.</text>
</comment>